<evidence type="ECO:0000313" key="2">
    <source>
        <dbReference type="EMBL" id="KAK8783248.1"/>
    </source>
</evidence>
<dbReference type="InterPro" id="IPR012674">
    <property type="entry name" value="Calycin"/>
</dbReference>
<dbReference type="SUPFAM" id="SSF50814">
    <property type="entry name" value="Lipocalins"/>
    <property type="match status" value="1"/>
</dbReference>
<dbReference type="EMBL" id="JARKHS020005747">
    <property type="protein sequence ID" value="KAK8783248.1"/>
    <property type="molecule type" value="Genomic_DNA"/>
</dbReference>
<protein>
    <recommendedName>
        <fullName evidence="4">Lipocal-1 1</fullName>
    </recommendedName>
</protein>
<dbReference type="Pfam" id="PF02098">
    <property type="entry name" value="His_binding"/>
    <property type="match status" value="1"/>
</dbReference>
<feature type="signal peptide" evidence="1">
    <location>
        <begin position="1"/>
        <end position="36"/>
    </location>
</feature>
<gene>
    <name evidence="2" type="ORF">V5799_015411</name>
</gene>
<evidence type="ECO:0000256" key="1">
    <source>
        <dbReference type="SAM" id="SignalP"/>
    </source>
</evidence>
<dbReference type="Proteomes" id="UP001321473">
    <property type="component" value="Unassembled WGS sequence"/>
</dbReference>
<reference evidence="2 3" key="1">
    <citation type="journal article" date="2023" name="Arcadia Sci">
        <title>De novo assembly of a long-read Amblyomma americanum tick genome.</title>
        <authorList>
            <person name="Chou S."/>
            <person name="Poskanzer K.E."/>
            <person name="Rollins M."/>
            <person name="Thuy-Boun P.S."/>
        </authorList>
    </citation>
    <scope>NUCLEOTIDE SEQUENCE [LARGE SCALE GENOMIC DNA]</scope>
    <source>
        <strain evidence="2">F_SG_1</strain>
        <tissue evidence="2">Salivary glands</tissue>
    </source>
</reference>
<feature type="chain" id="PRO_5042903014" description="Lipocal-1 1" evidence="1">
    <location>
        <begin position="37"/>
        <end position="198"/>
    </location>
</feature>
<dbReference type="GO" id="GO:0043176">
    <property type="term" value="F:amine binding"/>
    <property type="evidence" value="ECO:0007669"/>
    <property type="project" value="InterPro"/>
</dbReference>
<dbReference type="Gene3D" id="2.40.128.20">
    <property type="match status" value="1"/>
</dbReference>
<keyword evidence="3" id="KW-1185">Reference proteome</keyword>
<accession>A0AAQ4F9D5</accession>
<dbReference type="GO" id="GO:0030682">
    <property type="term" value="P:symbiont-mediated perturbation of host defenses"/>
    <property type="evidence" value="ECO:0007669"/>
    <property type="project" value="InterPro"/>
</dbReference>
<name>A0AAQ4F9D5_AMBAM</name>
<sequence>MQQVSARKSTASEKMVLMTLMSAAGLASVFLPCALGGNPSFPERNPALGPYQNEGNCFPLQDSYYIMYRNYEEDPLFGGDAKCIIITETGPFVGAYAPFTVQYGGDQTANVKARLSVFTWIHCEEHYSGGMPGIIFNLTSIYTDCARCKVFRHSYIDNGKGCSLWKPKAALNEDIPCCEFVYDLVCGVSPKYQIYENC</sequence>
<dbReference type="AlphaFoldDB" id="A0AAQ4F9D5"/>
<comment type="caution">
    <text evidence="2">The sequence shown here is derived from an EMBL/GenBank/DDBJ whole genome shotgun (WGS) entry which is preliminary data.</text>
</comment>
<dbReference type="InterPro" id="IPR002970">
    <property type="entry name" value="Tick_his-bd"/>
</dbReference>
<proteinExistence type="predicted"/>
<keyword evidence="1" id="KW-0732">Signal</keyword>
<organism evidence="2 3">
    <name type="scientific">Amblyomma americanum</name>
    <name type="common">Lone star tick</name>
    <dbReference type="NCBI Taxonomy" id="6943"/>
    <lineage>
        <taxon>Eukaryota</taxon>
        <taxon>Metazoa</taxon>
        <taxon>Ecdysozoa</taxon>
        <taxon>Arthropoda</taxon>
        <taxon>Chelicerata</taxon>
        <taxon>Arachnida</taxon>
        <taxon>Acari</taxon>
        <taxon>Parasitiformes</taxon>
        <taxon>Ixodida</taxon>
        <taxon>Ixodoidea</taxon>
        <taxon>Ixodidae</taxon>
        <taxon>Amblyomminae</taxon>
        <taxon>Amblyomma</taxon>
    </lineage>
</organism>
<evidence type="ECO:0000313" key="3">
    <source>
        <dbReference type="Proteomes" id="UP001321473"/>
    </source>
</evidence>
<evidence type="ECO:0008006" key="4">
    <source>
        <dbReference type="Google" id="ProtNLM"/>
    </source>
</evidence>